<dbReference type="AlphaFoldDB" id="D6Y610"/>
<evidence type="ECO:0000256" key="1">
    <source>
        <dbReference type="SAM" id="MobiDB-lite"/>
    </source>
</evidence>
<proteinExistence type="predicted"/>
<dbReference type="STRING" id="469371.Tbis_2726"/>
<dbReference type="KEGG" id="tbi:Tbis_2726"/>
<dbReference type="Proteomes" id="UP000006640">
    <property type="component" value="Chromosome"/>
</dbReference>
<dbReference type="InterPro" id="IPR051049">
    <property type="entry name" value="Dienelactone_hydrolase-like"/>
</dbReference>
<dbReference type="RefSeq" id="WP_013132959.1">
    <property type="nucleotide sequence ID" value="NC_014165.1"/>
</dbReference>
<accession>D6Y610</accession>
<name>D6Y610_THEBD</name>
<keyword evidence="4" id="KW-1185">Reference proteome</keyword>
<keyword evidence="3" id="KW-0378">Hydrolase</keyword>
<evidence type="ECO:0000259" key="2">
    <source>
        <dbReference type="Pfam" id="PF01738"/>
    </source>
</evidence>
<feature type="domain" description="Dienelactone hydrolase" evidence="2">
    <location>
        <begin position="39"/>
        <end position="242"/>
    </location>
</feature>
<organism evidence="3 4">
    <name type="scientific">Thermobispora bispora (strain ATCC 19993 / DSM 43833 / CBS 139.67 / JCM 10125 / KCTC 9307 / NBRC 14880 / R51)</name>
    <dbReference type="NCBI Taxonomy" id="469371"/>
    <lineage>
        <taxon>Bacteria</taxon>
        <taxon>Bacillati</taxon>
        <taxon>Actinomycetota</taxon>
        <taxon>Actinomycetes</taxon>
        <taxon>Streptosporangiales</taxon>
        <taxon>Streptosporangiaceae</taxon>
        <taxon>Thermobispora</taxon>
    </lineage>
</organism>
<reference evidence="3 4" key="1">
    <citation type="submission" date="2010-01" db="EMBL/GenBank/DDBJ databases">
        <title>The complete genome of Thermobispora bispora DSM 43833.</title>
        <authorList>
            <consortium name="US DOE Joint Genome Institute (JGI-PGF)"/>
            <person name="Lucas S."/>
            <person name="Copeland A."/>
            <person name="Lapidus A."/>
            <person name="Glavina del Rio T."/>
            <person name="Dalin E."/>
            <person name="Tice H."/>
            <person name="Bruce D."/>
            <person name="Goodwin L."/>
            <person name="Pitluck S."/>
            <person name="Kyrpides N."/>
            <person name="Mavromatis K."/>
            <person name="Ivanova N."/>
            <person name="Mikhailova N."/>
            <person name="Chertkov O."/>
            <person name="Brettin T."/>
            <person name="Detter J.C."/>
            <person name="Han C."/>
            <person name="Larimer F."/>
            <person name="Land M."/>
            <person name="Hauser L."/>
            <person name="Markowitz V."/>
            <person name="Cheng J.-F."/>
            <person name="Hugenholtz P."/>
            <person name="Woyke T."/>
            <person name="Wu D."/>
            <person name="Jando M."/>
            <person name="Schneider S."/>
            <person name="Klenk H.-P."/>
            <person name="Eisen J.A."/>
        </authorList>
    </citation>
    <scope>NUCLEOTIDE SEQUENCE [LARGE SCALE GENOMIC DNA]</scope>
    <source>
        <strain evidence="4">ATCC 19993 / DSM 43833 / CBS 139.67 / JCM 10125 / KCTC 9307 / NBRC 14880 / R51</strain>
    </source>
</reference>
<evidence type="ECO:0000313" key="3">
    <source>
        <dbReference type="EMBL" id="ADG89426.1"/>
    </source>
</evidence>
<dbReference type="Pfam" id="PF01738">
    <property type="entry name" value="DLH"/>
    <property type="match status" value="1"/>
</dbReference>
<dbReference type="SUPFAM" id="SSF53474">
    <property type="entry name" value="alpha/beta-Hydrolases"/>
    <property type="match status" value="1"/>
</dbReference>
<feature type="region of interest" description="Disordered" evidence="1">
    <location>
        <begin position="1"/>
        <end position="33"/>
    </location>
</feature>
<evidence type="ECO:0000313" key="4">
    <source>
        <dbReference type="Proteomes" id="UP000006640"/>
    </source>
</evidence>
<dbReference type="HOGENOM" id="CLU_054590_7_2_11"/>
<dbReference type="eggNOG" id="COG0412">
    <property type="taxonomic scope" value="Bacteria"/>
</dbReference>
<dbReference type="GO" id="GO:0016787">
    <property type="term" value="F:hydrolase activity"/>
    <property type="evidence" value="ECO:0007669"/>
    <property type="project" value="UniProtKB-KW"/>
</dbReference>
<dbReference type="InterPro" id="IPR002925">
    <property type="entry name" value="Dienelactn_hydro"/>
</dbReference>
<dbReference type="PANTHER" id="PTHR46623:SF6">
    <property type="entry name" value="ALPHA_BETA-HYDROLASES SUPERFAMILY PROTEIN"/>
    <property type="match status" value="1"/>
</dbReference>
<gene>
    <name evidence="3" type="ordered locus">Tbis_2726</name>
</gene>
<protein>
    <submittedName>
        <fullName evidence="3">Dienelactone hydrolase</fullName>
    </submittedName>
</protein>
<dbReference type="PANTHER" id="PTHR46623">
    <property type="entry name" value="CARBOXYMETHYLENEBUTENOLIDASE-RELATED"/>
    <property type="match status" value="1"/>
</dbReference>
<dbReference type="OrthoDB" id="188362at2"/>
<dbReference type="EMBL" id="CP001874">
    <property type="protein sequence ID" value="ADG89426.1"/>
    <property type="molecule type" value="Genomic_DNA"/>
</dbReference>
<sequence length="247" mass="26872">MCHSNDSRPPAPPEIGPVAEHGPITLTSSDGSRLPAHFALPGRTPRGRMIVLPDVRGLHPYYRDLTVRCAEAGFATVAIDWFGRTTEDDERPDDFPWREHIPKVEPAHVAADVTVALEHLAGRGVTGPAFTVGFCFGGSQSWRLSAGDVDLAGVIGFYGRPMLVRDVIPRMRRPMLLLLAGDDAVTPAEEFTAFTAELAAAGVPYEAHTYPGAPHSFFDRSFGEWQEACADAWRRILDFTARHGAAA</sequence>
<dbReference type="Gene3D" id="3.40.50.1820">
    <property type="entry name" value="alpha/beta hydrolase"/>
    <property type="match status" value="1"/>
</dbReference>
<dbReference type="InterPro" id="IPR029058">
    <property type="entry name" value="AB_hydrolase_fold"/>
</dbReference>